<evidence type="ECO:0000313" key="2">
    <source>
        <dbReference type="EMBL" id="MED6256289.1"/>
    </source>
</evidence>
<protein>
    <submittedName>
        <fullName evidence="2">Uncharacterized protein</fullName>
    </submittedName>
</protein>
<dbReference type="Proteomes" id="UP001345963">
    <property type="component" value="Unassembled WGS sequence"/>
</dbReference>
<keyword evidence="3" id="KW-1185">Reference proteome</keyword>
<evidence type="ECO:0000313" key="3">
    <source>
        <dbReference type="Proteomes" id="UP001345963"/>
    </source>
</evidence>
<reference evidence="2 3" key="1">
    <citation type="submission" date="2021-07" db="EMBL/GenBank/DDBJ databases">
        <authorList>
            <person name="Palmer J.M."/>
        </authorList>
    </citation>
    <scope>NUCLEOTIDE SEQUENCE [LARGE SCALE GENOMIC DNA]</scope>
    <source>
        <strain evidence="2 3">AT_MEX2019</strain>
        <tissue evidence="2">Muscle</tissue>
    </source>
</reference>
<feature type="region of interest" description="Disordered" evidence="1">
    <location>
        <begin position="1"/>
        <end position="148"/>
    </location>
</feature>
<proteinExistence type="predicted"/>
<accession>A0ABU7C357</accession>
<evidence type="ECO:0000256" key="1">
    <source>
        <dbReference type="SAM" id="MobiDB-lite"/>
    </source>
</evidence>
<name>A0ABU7C357_9TELE</name>
<gene>
    <name evidence="2" type="ORF">ATANTOWER_023370</name>
</gene>
<sequence length="148" mass="16239">MAGPPKCRLRANIGTFTPHRQTNRNPQGQPGSQETQNHQHPSQPSKNDTAAPSRVSSQANATATPHILPYIGRGTIKTTNPKHTPHTRNHPADKQTPPQYKAEKRDGTAEPSDACPTTPTLRGQSCHPQDHRQSTIARHTAGDRMQQK</sequence>
<dbReference type="EMBL" id="JAHUTI010074032">
    <property type="protein sequence ID" value="MED6256289.1"/>
    <property type="molecule type" value="Genomic_DNA"/>
</dbReference>
<organism evidence="2 3">
    <name type="scientific">Ataeniobius toweri</name>
    <dbReference type="NCBI Taxonomy" id="208326"/>
    <lineage>
        <taxon>Eukaryota</taxon>
        <taxon>Metazoa</taxon>
        <taxon>Chordata</taxon>
        <taxon>Craniata</taxon>
        <taxon>Vertebrata</taxon>
        <taxon>Euteleostomi</taxon>
        <taxon>Actinopterygii</taxon>
        <taxon>Neopterygii</taxon>
        <taxon>Teleostei</taxon>
        <taxon>Neoteleostei</taxon>
        <taxon>Acanthomorphata</taxon>
        <taxon>Ovalentaria</taxon>
        <taxon>Atherinomorphae</taxon>
        <taxon>Cyprinodontiformes</taxon>
        <taxon>Goodeidae</taxon>
        <taxon>Ataeniobius</taxon>
    </lineage>
</organism>
<feature type="non-terminal residue" evidence="2">
    <location>
        <position position="148"/>
    </location>
</feature>
<feature type="compositionally biased region" description="Polar residues" evidence="1">
    <location>
        <begin position="115"/>
        <end position="127"/>
    </location>
</feature>
<feature type="compositionally biased region" description="Polar residues" evidence="1">
    <location>
        <begin position="14"/>
        <end position="63"/>
    </location>
</feature>
<comment type="caution">
    <text evidence="2">The sequence shown here is derived from an EMBL/GenBank/DDBJ whole genome shotgun (WGS) entry which is preliminary data.</text>
</comment>